<accession>A0A6J4RXE2</accession>
<evidence type="ECO:0000313" key="1">
    <source>
        <dbReference type="EMBL" id="CAA9484559.1"/>
    </source>
</evidence>
<dbReference type="AlphaFoldDB" id="A0A6J4RXE2"/>
<sequence>VHARGHGGLLRPFRRAALRGRRCGCLPTHRWGGRHGGRRPATCRVTPSL</sequence>
<gene>
    <name evidence="1" type="ORF">AVDCRST_MAG17-373</name>
</gene>
<reference evidence="1" key="1">
    <citation type="submission" date="2020-02" db="EMBL/GenBank/DDBJ databases">
        <authorList>
            <person name="Meier V. D."/>
        </authorList>
    </citation>
    <scope>NUCLEOTIDE SEQUENCE</scope>
    <source>
        <strain evidence="1">AVDCRST_MAG17</strain>
    </source>
</reference>
<proteinExistence type="predicted"/>
<protein>
    <submittedName>
        <fullName evidence="1">Uncharacterized protein</fullName>
    </submittedName>
</protein>
<organism evidence="1">
    <name type="scientific">uncultured Solirubrobacterales bacterium</name>
    <dbReference type="NCBI Taxonomy" id="768556"/>
    <lineage>
        <taxon>Bacteria</taxon>
        <taxon>Bacillati</taxon>
        <taxon>Actinomycetota</taxon>
        <taxon>Thermoleophilia</taxon>
        <taxon>Solirubrobacterales</taxon>
        <taxon>environmental samples</taxon>
    </lineage>
</organism>
<dbReference type="EMBL" id="CADCVV010000027">
    <property type="protein sequence ID" value="CAA9484559.1"/>
    <property type="molecule type" value="Genomic_DNA"/>
</dbReference>
<feature type="non-terminal residue" evidence="1">
    <location>
        <position position="49"/>
    </location>
</feature>
<name>A0A6J4RXE2_9ACTN</name>
<feature type="non-terminal residue" evidence="1">
    <location>
        <position position="1"/>
    </location>
</feature>